<reference evidence="2 3" key="1">
    <citation type="submission" date="2018-01" db="EMBL/GenBank/DDBJ databases">
        <title>G. obscuriglobus.</title>
        <authorList>
            <person name="Franke J."/>
            <person name="Blomberg W."/>
            <person name="Selmecki A."/>
        </authorList>
    </citation>
    <scope>NUCLEOTIDE SEQUENCE [LARGE SCALE GENOMIC DNA]</scope>
    <source>
        <strain evidence="2 3">DSM 5831</strain>
    </source>
</reference>
<dbReference type="RefSeq" id="WP_109571079.1">
    <property type="nucleotide sequence ID" value="NZ_CP025958.1"/>
</dbReference>
<sequence length="160" mass="17284">MDDDTELLILRRRRQQKQARRRMILLASLAGVGAVLLLAIVVVAGRAGSGRATTNVLGGPSNHAELADLLRSKGLQVSYESAGPLIDRPERPTSIFTIDVAGKRGLLMVHLNKSESAAREQVATMGGNGFACSRFALEVWMADEESKSVFLQVKRTLGVN</sequence>
<dbReference type="AlphaFoldDB" id="A0A2Z3H4U3"/>
<keyword evidence="1" id="KW-0812">Transmembrane</keyword>
<proteinExistence type="predicted"/>
<accession>A0A2Z3H4U3</accession>
<dbReference type="Proteomes" id="UP000245802">
    <property type="component" value="Chromosome"/>
</dbReference>
<feature type="transmembrane region" description="Helical" evidence="1">
    <location>
        <begin position="23"/>
        <end position="45"/>
    </location>
</feature>
<name>A0A2Z3H4U3_9BACT</name>
<evidence type="ECO:0000313" key="2">
    <source>
        <dbReference type="EMBL" id="AWM38707.1"/>
    </source>
</evidence>
<keyword evidence="3" id="KW-1185">Reference proteome</keyword>
<organism evidence="2 3">
    <name type="scientific">Gemmata obscuriglobus</name>
    <dbReference type="NCBI Taxonomy" id="114"/>
    <lineage>
        <taxon>Bacteria</taxon>
        <taxon>Pseudomonadati</taxon>
        <taxon>Planctomycetota</taxon>
        <taxon>Planctomycetia</taxon>
        <taxon>Gemmatales</taxon>
        <taxon>Gemmataceae</taxon>
        <taxon>Gemmata</taxon>
    </lineage>
</organism>
<dbReference type="EMBL" id="CP025958">
    <property type="protein sequence ID" value="AWM38707.1"/>
    <property type="molecule type" value="Genomic_DNA"/>
</dbReference>
<keyword evidence="1" id="KW-1133">Transmembrane helix</keyword>
<gene>
    <name evidence="2" type="ORF">C1280_18070</name>
</gene>
<evidence type="ECO:0000313" key="3">
    <source>
        <dbReference type="Proteomes" id="UP000245802"/>
    </source>
</evidence>
<evidence type="ECO:0000256" key="1">
    <source>
        <dbReference type="SAM" id="Phobius"/>
    </source>
</evidence>
<protein>
    <submittedName>
        <fullName evidence="2">Uncharacterized protein</fullName>
    </submittedName>
</protein>
<dbReference type="KEGG" id="gog:C1280_18070"/>
<keyword evidence="1" id="KW-0472">Membrane</keyword>